<dbReference type="WBParaSite" id="TTAC_0000815401-mRNA-1">
    <property type="protein sequence ID" value="TTAC_0000815401-mRNA-1"/>
    <property type="gene ID" value="TTAC_0000815401"/>
</dbReference>
<feature type="domain" description="Fibronectin type-III" evidence="2">
    <location>
        <begin position="107"/>
        <end position="194"/>
    </location>
</feature>
<dbReference type="InterPro" id="IPR003961">
    <property type="entry name" value="FN3_dom"/>
</dbReference>
<protein>
    <submittedName>
        <fullName evidence="5">Fibronectin type-III domain-containing protein</fullName>
    </submittedName>
</protein>
<dbReference type="GO" id="GO:0016020">
    <property type="term" value="C:membrane"/>
    <property type="evidence" value="ECO:0007669"/>
    <property type="project" value="UniProtKB-SubCell"/>
</dbReference>
<proteinExistence type="predicted"/>
<gene>
    <name evidence="3" type="ORF">TTAC_LOCUS8139</name>
</gene>
<feature type="transmembrane region" description="Helical" evidence="1">
    <location>
        <begin position="200"/>
        <end position="220"/>
    </location>
</feature>
<dbReference type="Proteomes" id="UP000274429">
    <property type="component" value="Unassembled WGS sequence"/>
</dbReference>
<evidence type="ECO:0000256" key="1">
    <source>
        <dbReference type="SAM" id="Phobius"/>
    </source>
</evidence>
<accession>A0A0R3X438</accession>
<dbReference type="EMBL" id="UYWX01020454">
    <property type="protein sequence ID" value="VDM32643.1"/>
    <property type="molecule type" value="Genomic_DNA"/>
</dbReference>
<name>A0A0R3X438_HYDTA</name>
<evidence type="ECO:0000313" key="3">
    <source>
        <dbReference type="EMBL" id="VDM32643.1"/>
    </source>
</evidence>
<dbReference type="PANTHER" id="PTHR46957">
    <property type="entry name" value="CYTOKINE RECEPTOR"/>
    <property type="match status" value="1"/>
</dbReference>
<dbReference type="AlphaFoldDB" id="A0A0R3X438"/>
<dbReference type="SUPFAM" id="SSF49265">
    <property type="entry name" value="Fibronectin type III"/>
    <property type="match status" value="1"/>
</dbReference>
<reference evidence="3 4" key="2">
    <citation type="submission" date="2018-11" db="EMBL/GenBank/DDBJ databases">
        <authorList>
            <consortium name="Pathogen Informatics"/>
        </authorList>
    </citation>
    <scope>NUCLEOTIDE SEQUENCE [LARGE SCALE GENOMIC DNA]</scope>
</reference>
<keyword evidence="4" id="KW-1185">Reference proteome</keyword>
<dbReference type="Pfam" id="PF00041">
    <property type="entry name" value="fn3"/>
    <property type="match status" value="1"/>
</dbReference>
<dbReference type="PANTHER" id="PTHR46957:SF3">
    <property type="entry name" value="CYTOKINE RECEPTOR"/>
    <property type="match status" value="1"/>
</dbReference>
<dbReference type="CDD" id="cd00063">
    <property type="entry name" value="FN3"/>
    <property type="match status" value="2"/>
</dbReference>
<keyword evidence="1" id="KW-0812">Transmembrane</keyword>
<dbReference type="InterPro" id="IPR050713">
    <property type="entry name" value="RTP_Phos/Ushers"/>
</dbReference>
<evidence type="ECO:0000259" key="2">
    <source>
        <dbReference type="PROSITE" id="PS50853"/>
    </source>
</evidence>
<keyword evidence="1" id="KW-0472">Membrane</keyword>
<dbReference type="OrthoDB" id="10591656at2759"/>
<dbReference type="InterPro" id="IPR013783">
    <property type="entry name" value="Ig-like_fold"/>
</dbReference>
<feature type="domain" description="Fibronectin type-III" evidence="2">
    <location>
        <begin position="10"/>
        <end position="106"/>
    </location>
</feature>
<sequence length="328" mass="36563">MVWFVICDKIPQNLSIVRRFKDSIKAEWSLLDNIPEGPPYTYFVFAKRINLTEGGIQNCCSTSSNSCRVDHLLHNTAYNLSIQACITECSVCSKESAPLLNYTKPGAPSNLTVVSASATELFVTWEAPTPNDRELCRYEVLKNNKRCPRADSNHCYYKFTGLSACQSINISIRACAGGDCGPFANLTASTTPQPTRVRNILLAVFIPLIILLLLVLLFVFRKRIPFLRNLLAKKPHAKNADLTLFPIEYYTPPGPRRLANVPLPIPVENFRNSLQAINAVNGFPSLSQALAILAVSEIKEKYRLTKMAALRNGIRNRYSDILPCELGP</sequence>
<dbReference type="SMART" id="SM00060">
    <property type="entry name" value="FN3"/>
    <property type="match status" value="2"/>
</dbReference>
<dbReference type="STRING" id="6205.A0A0R3X438"/>
<dbReference type="Gene3D" id="2.60.40.10">
    <property type="entry name" value="Immunoglobulins"/>
    <property type="match status" value="2"/>
</dbReference>
<reference evidence="5" key="1">
    <citation type="submission" date="2017-02" db="UniProtKB">
        <authorList>
            <consortium name="WormBaseParasite"/>
        </authorList>
    </citation>
    <scope>IDENTIFICATION</scope>
</reference>
<dbReference type="InterPro" id="IPR036116">
    <property type="entry name" value="FN3_sf"/>
</dbReference>
<organism evidence="5">
    <name type="scientific">Hydatigena taeniaeformis</name>
    <name type="common">Feline tapeworm</name>
    <name type="synonym">Taenia taeniaeformis</name>
    <dbReference type="NCBI Taxonomy" id="6205"/>
    <lineage>
        <taxon>Eukaryota</taxon>
        <taxon>Metazoa</taxon>
        <taxon>Spiralia</taxon>
        <taxon>Lophotrochozoa</taxon>
        <taxon>Platyhelminthes</taxon>
        <taxon>Cestoda</taxon>
        <taxon>Eucestoda</taxon>
        <taxon>Cyclophyllidea</taxon>
        <taxon>Taeniidae</taxon>
        <taxon>Hydatigera</taxon>
    </lineage>
</organism>
<dbReference type="PROSITE" id="PS50853">
    <property type="entry name" value="FN3"/>
    <property type="match status" value="2"/>
</dbReference>
<keyword evidence="1" id="KW-1133">Transmembrane helix</keyword>
<evidence type="ECO:0000313" key="4">
    <source>
        <dbReference type="Proteomes" id="UP000274429"/>
    </source>
</evidence>
<evidence type="ECO:0000313" key="5">
    <source>
        <dbReference type="WBParaSite" id="TTAC_0000815401-mRNA-1"/>
    </source>
</evidence>